<dbReference type="AlphaFoldDB" id="A0A543FWH5"/>
<feature type="domain" description="Methyltransferase" evidence="1">
    <location>
        <begin position="54"/>
        <end position="144"/>
    </location>
</feature>
<keyword evidence="3" id="KW-1185">Reference proteome</keyword>
<dbReference type="Proteomes" id="UP000319818">
    <property type="component" value="Unassembled WGS sequence"/>
</dbReference>
<dbReference type="InterPro" id="IPR041698">
    <property type="entry name" value="Methyltransf_25"/>
</dbReference>
<proteinExistence type="predicted"/>
<dbReference type="InterPro" id="IPR050508">
    <property type="entry name" value="Methyltransf_Superfamily"/>
</dbReference>
<evidence type="ECO:0000259" key="1">
    <source>
        <dbReference type="Pfam" id="PF13649"/>
    </source>
</evidence>
<dbReference type="EMBL" id="VFPH01000002">
    <property type="protein sequence ID" value="TQM38182.1"/>
    <property type="molecule type" value="Genomic_DNA"/>
</dbReference>
<dbReference type="InterPro" id="IPR029063">
    <property type="entry name" value="SAM-dependent_MTases_sf"/>
</dbReference>
<accession>A0A543FWH5</accession>
<evidence type="ECO:0000313" key="3">
    <source>
        <dbReference type="Proteomes" id="UP000319818"/>
    </source>
</evidence>
<reference evidence="2 3" key="1">
    <citation type="submission" date="2019-06" db="EMBL/GenBank/DDBJ databases">
        <title>Sequencing the genomes of 1000 actinobacteria strains.</title>
        <authorList>
            <person name="Klenk H.-P."/>
        </authorList>
    </citation>
    <scope>NUCLEOTIDE SEQUENCE [LARGE SCALE GENOMIC DNA]</scope>
    <source>
        <strain evidence="2 3">DSM 45511</strain>
    </source>
</reference>
<evidence type="ECO:0000313" key="2">
    <source>
        <dbReference type="EMBL" id="TQM38182.1"/>
    </source>
</evidence>
<dbReference type="GO" id="GO:0032259">
    <property type="term" value="P:methylation"/>
    <property type="evidence" value="ECO:0007669"/>
    <property type="project" value="UniProtKB-KW"/>
</dbReference>
<keyword evidence="2" id="KW-0489">Methyltransferase</keyword>
<dbReference type="CDD" id="cd02440">
    <property type="entry name" value="AdoMet_MTases"/>
    <property type="match status" value="1"/>
</dbReference>
<comment type="caution">
    <text evidence="2">The sequence shown here is derived from an EMBL/GenBank/DDBJ whole genome shotgun (WGS) entry which is preliminary data.</text>
</comment>
<dbReference type="SUPFAM" id="SSF53335">
    <property type="entry name" value="S-adenosyl-L-methionine-dependent methyltransferases"/>
    <property type="match status" value="1"/>
</dbReference>
<protein>
    <submittedName>
        <fullName evidence="2">Methyltransferase family protein</fullName>
    </submittedName>
</protein>
<dbReference type="RefSeq" id="WP_142104892.1">
    <property type="nucleotide sequence ID" value="NZ_VFPH01000002.1"/>
</dbReference>
<sequence length="218" mass="23139">MTEPAFLTTTRASYDAVATDAAERWKDELAGRPLDRAVLATFAELVLTAGGEPVADIGCGTGRVTGHLHGLGVDVFGIDLSPGMLTIARRDHPGLRFDVGSMTALDVPDAALAGLVAYYSTIHIPDELLPQVFAEFHRVLAPGGHALLAFQVGDEPLRLSEAWGHEISLVAYRRRPEQVSALLTAAGLPVHAHAGREADAGERTPHAYLLARKPLADG</sequence>
<dbReference type="GO" id="GO:0008168">
    <property type="term" value="F:methyltransferase activity"/>
    <property type="evidence" value="ECO:0007669"/>
    <property type="project" value="UniProtKB-KW"/>
</dbReference>
<dbReference type="PANTHER" id="PTHR42912">
    <property type="entry name" value="METHYLTRANSFERASE"/>
    <property type="match status" value="1"/>
</dbReference>
<organism evidence="2 3">
    <name type="scientific">Pseudonocardia cypriaca</name>
    <dbReference type="NCBI Taxonomy" id="882449"/>
    <lineage>
        <taxon>Bacteria</taxon>
        <taxon>Bacillati</taxon>
        <taxon>Actinomycetota</taxon>
        <taxon>Actinomycetes</taxon>
        <taxon>Pseudonocardiales</taxon>
        <taxon>Pseudonocardiaceae</taxon>
        <taxon>Pseudonocardia</taxon>
    </lineage>
</organism>
<keyword evidence="2" id="KW-0808">Transferase</keyword>
<gene>
    <name evidence="2" type="ORF">FB388_5409</name>
</gene>
<dbReference type="Pfam" id="PF13649">
    <property type="entry name" value="Methyltransf_25"/>
    <property type="match status" value="1"/>
</dbReference>
<dbReference type="OrthoDB" id="9805171at2"/>
<dbReference type="Gene3D" id="3.40.50.150">
    <property type="entry name" value="Vaccinia Virus protein VP39"/>
    <property type="match status" value="1"/>
</dbReference>
<name>A0A543FWH5_9PSEU</name>